<dbReference type="AlphaFoldDB" id="A0A016SHW4"/>
<reference evidence="2" key="1">
    <citation type="journal article" date="2015" name="Nat. Genet.">
        <title>The genome and transcriptome of the zoonotic hookworm Ancylostoma ceylanicum identify infection-specific gene families.</title>
        <authorList>
            <person name="Schwarz E.M."/>
            <person name="Hu Y."/>
            <person name="Antoshechkin I."/>
            <person name="Miller M.M."/>
            <person name="Sternberg P.W."/>
            <person name="Aroian R.V."/>
        </authorList>
    </citation>
    <scope>NUCLEOTIDE SEQUENCE</scope>
    <source>
        <strain evidence="2">HY135</strain>
    </source>
</reference>
<organism evidence="1 2">
    <name type="scientific">Ancylostoma ceylanicum</name>
    <dbReference type="NCBI Taxonomy" id="53326"/>
    <lineage>
        <taxon>Eukaryota</taxon>
        <taxon>Metazoa</taxon>
        <taxon>Ecdysozoa</taxon>
        <taxon>Nematoda</taxon>
        <taxon>Chromadorea</taxon>
        <taxon>Rhabditida</taxon>
        <taxon>Rhabditina</taxon>
        <taxon>Rhabditomorpha</taxon>
        <taxon>Strongyloidea</taxon>
        <taxon>Ancylostomatidae</taxon>
        <taxon>Ancylostomatinae</taxon>
        <taxon>Ancylostoma</taxon>
    </lineage>
</organism>
<accession>A0A016SHW4</accession>
<gene>
    <name evidence="1" type="primary">Acey_s0225.g2759</name>
    <name evidence="1" type="ORF">Y032_0225g2759</name>
</gene>
<protein>
    <submittedName>
        <fullName evidence="1">Uncharacterized protein</fullName>
    </submittedName>
</protein>
<comment type="caution">
    <text evidence="1">The sequence shown here is derived from an EMBL/GenBank/DDBJ whole genome shotgun (WGS) entry which is preliminary data.</text>
</comment>
<dbReference type="Proteomes" id="UP000024635">
    <property type="component" value="Unassembled WGS sequence"/>
</dbReference>
<evidence type="ECO:0000313" key="1">
    <source>
        <dbReference type="EMBL" id="EYB89962.1"/>
    </source>
</evidence>
<dbReference type="EMBL" id="JARK01001561">
    <property type="protein sequence ID" value="EYB89962.1"/>
    <property type="molecule type" value="Genomic_DNA"/>
</dbReference>
<name>A0A016SHW4_9BILA</name>
<sequence length="90" mass="10435">MKPIFAADEKWCLYVNIKCSPPWFDKDEQHEPQSKAGLHPLEVMISTWTGLVLRDYQLLLTLSNALKEEACDDEDDSDCWLSNFFEPMPV</sequence>
<proteinExistence type="predicted"/>
<evidence type="ECO:0000313" key="2">
    <source>
        <dbReference type="Proteomes" id="UP000024635"/>
    </source>
</evidence>
<keyword evidence="2" id="KW-1185">Reference proteome</keyword>